<name>A0ABX9QA46_9BACT</name>
<protein>
    <recommendedName>
        <fullName evidence="1">Immunity protein 52 domain-containing protein</fullName>
    </recommendedName>
</protein>
<organism evidence="2 3">
    <name type="scientific">Corallococcus praedator</name>
    <dbReference type="NCBI Taxonomy" id="2316724"/>
    <lineage>
        <taxon>Bacteria</taxon>
        <taxon>Pseudomonadati</taxon>
        <taxon>Myxococcota</taxon>
        <taxon>Myxococcia</taxon>
        <taxon>Myxococcales</taxon>
        <taxon>Cystobacterineae</taxon>
        <taxon>Myxococcaceae</taxon>
        <taxon>Corallococcus</taxon>
    </lineage>
</organism>
<dbReference type="Proteomes" id="UP000278907">
    <property type="component" value="Unassembled WGS sequence"/>
</dbReference>
<comment type="caution">
    <text evidence="2">The sequence shown here is derived from an EMBL/GenBank/DDBJ whole genome shotgun (WGS) entry which is preliminary data.</text>
</comment>
<dbReference type="InterPro" id="IPR028969">
    <property type="entry name" value="Imm52"/>
</dbReference>
<gene>
    <name evidence="2" type="ORF">D7Y13_29535</name>
</gene>
<keyword evidence="3" id="KW-1185">Reference proteome</keyword>
<dbReference type="EMBL" id="RAWI01000294">
    <property type="protein sequence ID" value="RKH97843.1"/>
    <property type="molecule type" value="Genomic_DNA"/>
</dbReference>
<evidence type="ECO:0000259" key="1">
    <source>
        <dbReference type="Pfam" id="PF15579"/>
    </source>
</evidence>
<accession>A0ABX9QA46</accession>
<reference evidence="2 3" key="1">
    <citation type="submission" date="2018-09" db="EMBL/GenBank/DDBJ databases">
        <authorList>
            <person name="Livingstone P.G."/>
            <person name="Whitworth D.E."/>
        </authorList>
    </citation>
    <scope>NUCLEOTIDE SEQUENCE [LARGE SCALE GENOMIC DNA]</scope>
    <source>
        <strain evidence="2 3">CA031B</strain>
    </source>
</reference>
<dbReference type="Pfam" id="PF15579">
    <property type="entry name" value="Imm52"/>
    <property type="match status" value="1"/>
</dbReference>
<evidence type="ECO:0000313" key="3">
    <source>
        <dbReference type="Proteomes" id="UP000278907"/>
    </source>
</evidence>
<sequence>MAGFLAALPGIDPSFAHWFLPGRSRKDALKRPIAPSLTELEKLVVRGRDRVFEDLGFRVSGWNGVADDHDATGFDVQCGSHTDVVSNTCVFTLPGRGPNAERILSASVLAGLLRETAIAWEPDWGVAMSHAHRDLVEPHRVQRAPYVGWVTYLARHRGTVPPLPAPIRIEPVQDKGSLIILTPEPFTASNPEHLALALRVREHLERTGLLRPGFPLS</sequence>
<feature type="domain" description="Immunity protein 52" evidence="1">
    <location>
        <begin position="3"/>
        <end position="212"/>
    </location>
</feature>
<evidence type="ECO:0000313" key="2">
    <source>
        <dbReference type="EMBL" id="RKH97843.1"/>
    </source>
</evidence>
<proteinExistence type="predicted"/>